<evidence type="ECO:0000313" key="2">
    <source>
        <dbReference type="Proteomes" id="UP001060085"/>
    </source>
</evidence>
<sequence>MKTTCCCKALLRFCTCLLLLLLPARVECSSSRSQHIQEDSPKTFDVVIHGILLWASMAFLMPVGILIIRMASTRATTSSFKLFYYLHSTLQVVSVLLASAAAVISIRKFENSFNNCHQRVGLALYVAIYVQVLSGFRRPERGSKSRRVWYFFHWILGTSISLVGIFNTYTGLKAYHVKMSKSISIWTILFTGQVCFMAFLFLFQDKWDYIHKQGNEPISPSLDQIISQNTEDGVGSQNNKATEPRRKSNSLGAYFSRSNALNKLFQLTG</sequence>
<organism evidence="1 2">
    <name type="scientific">Catharanthus roseus</name>
    <name type="common">Madagascar periwinkle</name>
    <name type="synonym">Vinca rosea</name>
    <dbReference type="NCBI Taxonomy" id="4058"/>
    <lineage>
        <taxon>Eukaryota</taxon>
        <taxon>Viridiplantae</taxon>
        <taxon>Streptophyta</taxon>
        <taxon>Embryophyta</taxon>
        <taxon>Tracheophyta</taxon>
        <taxon>Spermatophyta</taxon>
        <taxon>Magnoliopsida</taxon>
        <taxon>eudicotyledons</taxon>
        <taxon>Gunneridae</taxon>
        <taxon>Pentapetalae</taxon>
        <taxon>asterids</taxon>
        <taxon>lamiids</taxon>
        <taxon>Gentianales</taxon>
        <taxon>Apocynaceae</taxon>
        <taxon>Rauvolfioideae</taxon>
        <taxon>Vinceae</taxon>
        <taxon>Catharanthinae</taxon>
        <taxon>Catharanthus</taxon>
    </lineage>
</organism>
<reference evidence="2" key="1">
    <citation type="journal article" date="2023" name="Nat. Plants">
        <title>Single-cell RNA sequencing provides a high-resolution roadmap for understanding the multicellular compartmentation of specialized metabolism.</title>
        <authorList>
            <person name="Sun S."/>
            <person name="Shen X."/>
            <person name="Li Y."/>
            <person name="Li Y."/>
            <person name="Wang S."/>
            <person name="Li R."/>
            <person name="Zhang H."/>
            <person name="Shen G."/>
            <person name="Guo B."/>
            <person name="Wei J."/>
            <person name="Xu J."/>
            <person name="St-Pierre B."/>
            <person name="Chen S."/>
            <person name="Sun C."/>
        </authorList>
    </citation>
    <scope>NUCLEOTIDE SEQUENCE [LARGE SCALE GENOMIC DNA]</scope>
</reference>
<dbReference type="EMBL" id="CM044703">
    <property type="protein sequence ID" value="KAI5671238.1"/>
    <property type="molecule type" value="Genomic_DNA"/>
</dbReference>
<evidence type="ECO:0000313" key="1">
    <source>
        <dbReference type="EMBL" id="KAI5671238.1"/>
    </source>
</evidence>
<keyword evidence="2" id="KW-1185">Reference proteome</keyword>
<gene>
    <name evidence="1" type="ORF">M9H77_11602</name>
</gene>
<protein>
    <submittedName>
        <fullName evidence="1">Uncharacterized protein</fullName>
    </submittedName>
</protein>
<comment type="caution">
    <text evidence="1">The sequence shown here is derived from an EMBL/GenBank/DDBJ whole genome shotgun (WGS) entry which is preliminary data.</text>
</comment>
<proteinExistence type="predicted"/>
<dbReference type="Proteomes" id="UP001060085">
    <property type="component" value="Linkage Group LG03"/>
</dbReference>
<name>A0ACC0BF44_CATRO</name>
<accession>A0ACC0BF44</accession>